<gene>
    <name evidence="2" type="ORF">B8X00_02275</name>
</gene>
<accession>A0A269Y1V2</accession>
<evidence type="ECO:0000313" key="2">
    <source>
        <dbReference type="EMBL" id="PAK79533.1"/>
    </source>
</evidence>
<reference evidence="2 3" key="1">
    <citation type="submission" date="2017-04" db="EMBL/GenBank/DDBJ databases">
        <title>Kefir bacterial isolates.</title>
        <authorList>
            <person name="Kim Y."/>
            <person name="Blasche S."/>
            <person name="Patil K.R."/>
        </authorList>
    </citation>
    <scope>NUCLEOTIDE SEQUENCE [LARGE SCALE GENOMIC DNA]</scope>
    <source>
        <strain evidence="2 3">KR</strain>
    </source>
</reference>
<dbReference type="Pfam" id="PF00773">
    <property type="entry name" value="RNB"/>
    <property type="match status" value="2"/>
</dbReference>
<feature type="domain" description="RNB" evidence="1">
    <location>
        <begin position="263"/>
        <end position="544"/>
    </location>
</feature>
<dbReference type="GO" id="GO:0006402">
    <property type="term" value="P:mRNA catabolic process"/>
    <property type="evidence" value="ECO:0007669"/>
    <property type="project" value="TreeGrafter"/>
</dbReference>
<evidence type="ECO:0000259" key="1">
    <source>
        <dbReference type="SMART" id="SM00955"/>
    </source>
</evidence>
<evidence type="ECO:0000313" key="3">
    <source>
        <dbReference type="Proteomes" id="UP000216151"/>
    </source>
</evidence>
<proteinExistence type="predicted"/>
<dbReference type="PANTHER" id="PTHR23355">
    <property type="entry name" value="RIBONUCLEASE"/>
    <property type="match status" value="1"/>
</dbReference>
<dbReference type="OrthoDB" id="9764149at2"/>
<keyword evidence="3" id="KW-1185">Reference proteome</keyword>
<dbReference type="EMBL" id="NCXK01000001">
    <property type="protein sequence ID" value="PAK79533.1"/>
    <property type="molecule type" value="Genomic_DNA"/>
</dbReference>
<dbReference type="InterPro" id="IPR050180">
    <property type="entry name" value="RNR_Ribonuclease"/>
</dbReference>
<dbReference type="SMART" id="SM00955">
    <property type="entry name" value="RNB"/>
    <property type="match status" value="1"/>
</dbReference>
<dbReference type="RefSeq" id="WP_095349048.1">
    <property type="nucleotide sequence ID" value="NZ_JBDNMF010000006.1"/>
</dbReference>
<protein>
    <recommendedName>
        <fullName evidence="1">RNB domain-containing protein</fullName>
    </recommendedName>
</protein>
<dbReference type="GO" id="GO:0003723">
    <property type="term" value="F:RNA binding"/>
    <property type="evidence" value="ECO:0007669"/>
    <property type="project" value="InterPro"/>
</dbReference>
<dbReference type="GO" id="GO:0004540">
    <property type="term" value="F:RNA nuclease activity"/>
    <property type="evidence" value="ECO:0007669"/>
    <property type="project" value="InterPro"/>
</dbReference>
<dbReference type="SUPFAM" id="SSF50249">
    <property type="entry name" value="Nucleic acid-binding proteins"/>
    <property type="match status" value="1"/>
</dbReference>
<name>A0A269Y1V2_9PROT</name>
<comment type="caution">
    <text evidence="2">The sequence shown here is derived from an EMBL/GenBank/DDBJ whole genome shotgun (WGS) entry which is preliminary data.</text>
</comment>
<dbReference type="InterPro" id="IPR012340">
    <property type="entry name" value="NA-bd_OB-fold"/>
</dbReference>
<organism evidence="2 3">
    <name type="scientific">Acetobacter fabarum</name>
    <dbReference type="NCBI Taxonomy" id="483199"/>
    <lineage>
        <taxon>Bacteria</taxon>
        <taxon>Pseudomonadati</taxon>
        <taxon>Pseudomonadota</taxon>
        <taxon>Alphaproteobacteria</taxon>
        <taxon>Acetobacterales</taxon>
        <taxon>Acetobacteraceae</taxon>
        <taxon>Acetobacter</taxon>
    </lineage>
</organism>
<sequence length="684" mass="73168">MSGRSEVAALPSSAALRAFLLGGVTPVGLSDILRAFDRPIRDKARLKAILHTMALDGSLLDLPAGRLKTSIGLPETARARITHIRPDGTPCGILADDPTATPVVLNTRAPDLHLPLPGDLVLARLRPACGARRREARAERVLARTGESLAFSRALGENGAPVERLWACNPQIAGTFALATPEQHALPEPGEVVLATLRSMPDGTLAVDTPTPYGRADTAGMASALSLLTHAIPTRFSAAAEQEAARGAAQAAALHNQPAPADRHDLRALPLVTLDDETAQDYDDAIWAEPTDTGFHLVIAIADVSHYVPAGSALDEEARLRGTSVYLPDQTIPMLPLDLSANACSLLPGQDRLCLFADILITHDGHMQDGTIRRGIMRSAARLSYRDAQSALDGKALPPAHPIHTLPATLLQTLMAASSALNNDATKRNAMRLDEDAWVVTFHPDGQPAAFLPRERLATHDLVASFMIAANTLAARIAYKNRLAVPFRVHPAPTATQPRPAARYSAVAGRHNGLGLPLYTHFTSPIRRYADLLVHRAISAWCMEQNPRQEGTPSVACAPPWEQDHALVSHLNFTERRAGKSVQDCQNRLAAAFLVPDIGQNVNIHATTTTRHGLCVRLTKTGTPSLLPWSAFPDCARMNDDSPYGGIAARYTPLIQNGALPVAVLLATCPARGVSVLASHTHAR</sequence>
<dbReference type="Proteomes" id="UP000216151">
    <property type="component" value="Unassembled WGS sequence"/>
</dbReference>
<dbReference type="AlphaFoldDB" id="A0A269Y1V2"/>
<dbReference type="PANTHER" id="PTHR23355:SF9">
    <property type="entry name" value="DIS3-LIKE EXONUCLEASE 2"/>
    <property type="match status" value="1"/>
</dbReference>
<dbReference type="InterPro" id="IPR001900">
    <property type="entry name" value="RNase_II/R"/>
</dbReference>